<dbReference type="InterPro" id="IPR031856">
    <property type="entry name" value="YdaS_toxin-like"/>
</dbReference>
<dbReference type="SUPFAM" id="SSF47413">
    <property type="entry name" value="lambda repressor-like DNA-binding domains"/>
    <property type="match status" value="1"/>
</dbReference>
<sequence>MKLAEYLESTKTSQAAFAKGLGVSQGLVYQWIAGKRPVSAEQCPLIERLTDGAVTCEELNDKVDWAFVRGSGDRAAV</sequence>
<dbReference type="CDD" id="cd00093">
    <property type="entry name" value="HTH_XRE"/>
    <property type="match status" value="1"/>
</dbReference>
<dbReference type="Proteomes" id="UP000706525">
    <property type="component" value="Unassembled WGS sequence"/>
</dbReference>
<keyword evidence="3" id="KW-1185">Reference proteome</keyword>
<accession>A0ABN7Z089</accession>
<dbReference type="EMBL" id="CAJZAG010000007">
    <property type="protein sequence ID" value="CAG9177836.1"/>
    <property type="molecule type" value="Genomic_DNA"/>
</dbReference>
<reference evidence="2 3" key="1">
    <citation type="submission" date="2021-08" db="EMBL/GenBank/DDBJ databases">
        <authorList>
            <person name="Peeters C."/>
        </authorList>
    </citation>
    <scope>NUCLEOTIDE SEQUENCE [LARGE SCALE GENOMIC DNA]</scope>
    <source>
        <strain evidence="2 3">LMG 32289</strain>
    </source>
</reference>
<dbReference type="RefSeq" id="WP_223991266.1">
    <property type="nucleotide sequence ID" value="NZ_CAJZAG010000007.1"/>
</dbReference>
<dbReference type="InterPro" id="IPR010982">
    <property type="entry name" value="Lambda_DNA-bd_dom_sf"/>
</dbReference>
<protein>
    <recommendedName>
        <fullName evidence="1">HTH cro/C1-type domain-containing protein</fullName>
    </recommendedName>
</protein>
<dbReference type="InterPro" id="IPR001387">
    <property type="entry name" value="Cro/C1-type_HTH"/>
</dbReference>
<evidence type="ECO:0000313" key="2">
    <source>
        <dbReference type="EMBL" id="CAG9177836.1"/>
    </source>
</evidence>
<dbReference type="Pfam" id="PF15943">
    <property type="entry name" value="YdaS_toxin"/>
    <property type="match status" value="1"/>
</dbReference>
<evidence type="ECO:0000259" key="1">
    <source>
        <dbReference type="SMART" id="SM00530"/>
    </source>
</evidence>
<comment type="caution">
    <text evidence="2">The sequence shown here is derived from an EMBL/GenBank/DDBJ whole genome shotgun (WGS) entry which is preliminary data.</text>
</comment>
<gene>
    <name evidence="2" type="ORF">LMG32289_03921</name>
</gene>
<dbReference type="SMART" id="SM00530">
    <property type="entry name" value="HTH_XRE"/>
    <property type="match status" value="1"/>
</dbReference>
<feature type="domain" description="HTH cro/C1-type" evidence="1">
    <location>
        <begin position="2"/>
        <end position="59"/>
    </location>
</feature>
<evidence type="ECO:0000313" key="3">
    <source>
        <dbReference type="Proteomes" id="UP000706525"/>
    </source>
</evidence>
<proteinExistence type="predicted"/>
<organism evidence="2 3">
    <name type="scientific">Cupriavidus pampae</name>
    <dbReference type="NCBI Taxonomy" id="659251"/>
    <lineage>
        <taxon>Bacteria</taxon>
        <taxon>Pseudomonadati</taxon>
        <taxon>Pseudomonadota</taxon>
        <taxon>Betaproteobacteria</taxon>
        <taxon>Burkholderiales</taxon>
        <taxon>Burkholderiaceae</taxon>
        <taxon>Cupriavidus</taxon>
    </lineage>
</organism>
<dbReference type="Gene3D" id="1.10.260.40">
    <property type="entry name" value="lambda repressor-like DNA-binding domains"/>
    <property type="match status" value="1"/>
</dbReference>
<name>A0ABN7Z089_9BURK</name>